<keyword evidence="4" id="KW-0411">Iron-sulfur</keyword>
<dbReference type="Pfam" id="PF00355">
    <property type="entry name" value="Rieske"/>
    <property type="match status" value="1"/>
</dbReference>
<dbReference type="GO" id="GO:0051213">
    <property type="term" value="F:dioxygenase activity"/>
    <property type="evidence" value="ECO:0007669"/>
    <property type="project" value="UniProtKB-KW"/>
</dbReference>
<gene>
    <name evidence="6" type="ORF">SAMN05192563_102462</name>
</gene>
<reference evidence="6 7" key="1">
    <citation type="submission" date="2016-10" db="EMBL/GenBank/DDBJ databases">
        <authorList>
            <person name="de Groot N.N."/>
        </authorList>
    </citation>
    <scope>NUCLEOTIDE SEQUENCE [LARGE SCALE GENOMIC DNA]</scope>
    <source>
        <strain evidence="6 7">LMG 27731</strain>
    </source>
</reference>
<dbReference type="InterPro" id="IPR017941">
    <property type="entry name" value="Rieske_2Fe-2S"/>
</dbReference>
<evidence type="ECO:0000259" key="5">
    <source>
        <dbReference type="PROSITE" id="PS51296"/>
    </source>
</evidence>
<dbReference type="CDD" id="cd03528">
    <property type="entry name" value="Rieske_RO_ferredoxin"/>
    <property type="match status" value="1"/>
</dbReference>
<dbReference type="SUPFAM" id="SSF50022">
    <property type="entry name" value="ISP domain"/>
    <property type="match status" value="1"/>
</dbReference>
<protein>
    <submittedName>
        <fullName evidence="6">3-phenylpropionate/trans-cinnamate dioxygenase ferredoxin subunit</fullName>
    </submittedName>
</protein>
<dbReference type="Proteomes" id="UP000198844">
    <property type="component" value="Unassembled WGS sequence"/>
</dbReference>
<evidence type="ECO:0000256" key="3">
    <source>
        <dbReference type="ARBA" id="ARBA00023004"/>
    </source>
</evidence>
<keyword evidence="6" id="KW-0560">Oxidoreductase</keyword>
<organism evidence="6 7">
    <name type="scientific">Paraburkholderia aspalathi</name>
    <dbReference type="NCBI Taxonomy" id="1324617"/>
    <lineage>
        <taxon>Bacteria</taxon>
        <taxon>Pseudomonadati</taxon>
        <taxon>Pseudomonadota</taxon>
        <taxon>Betaproteobacteria</taxon>
        <taxon>Burkholderiales</taxon>
        <taxon>Burkholderiaceae</taxon>
        <taxon>Paraburkholderia</taxon>
    </lineage>
</organism>
<keyword evidence="3" id="KW-0408">Iron</keyword>
<evidence type="ECO:0000313" key="7">
    <source>
        <dbReference type="Proteomes" id="UP000198844"/>
    </source>
</evidence>
<dbReference type="GO" id="GO:0051537">
    <property type="term" value="F:2 iron, 2 sulfur cluster binding"/>
    <property type="evidence" value="ECO:0007669"/>
    <property type="project" value="UniProtKB-KW"/>
</dbReference>
<keyword evidence="2" id="KW-0479">Metal-binding</keyword>
<keyword evidence="6" id="KW-0223">Dioxygenase</keyword>
<evidence type="ECO:0000256" key="4">
    <source>
        <dbReference type="ARBA" id="ARBA00023014"/>
    </source>
</evidence>
<name>A0A1I7EJA8_9BURK</name>
<proteinExistence type="predicted"/>
<dbReference type="EMBL" id="FPBH01000024">
    <property type="protein sequence ID" value="SFU23992.1"/>
    <property type="molecule type" value="Genomic_DNA"/>
</dbReference>
<sequence length="117" mass="12611">MRRACNWGCPDMSDWVEVAAIGNLPPGAYRTVDVDGAQVAVFNLDGVYYAIEDVCTHDGGILTGGEVKDDIIVCPRHGASFCIRTGKALGPPAYEDVATFPVRVEGGLIQVRDARWD</sequence>
<evidence type="ECO:0000256" key="1">
    <source>
        <dbReference type="ARBA" id="ARBA00022714"/>
    </source>
</evidence>
<dbReference type="InterPro" id="IPR036922">
    <property type="entry name" value="Rieske_2Fe-2S_sf"/>
</dbReference>
<dbReference type="AlphaFoldDB" id="A0A1I7EJA8"/>
<accession>A0A1I7EJA8</accession>
<dbReference type="PROSITE" id="PS51296">
    <property type="entry name" value="RIESKE"/>
    <property type="match status" value="1"/>
</dbReference>
<evidence type="ECO:0000256" key="2">
    <source>
        <dbReference type="ARBA" id="ARBA00022723"/>
    </source>
</evidence>
<dbReference type="PANTHER" id="PTHR21496">
    <property type="entry name" value="FERREDOXIN-RELATED"/>
    <property type="match status" value="1"/>
</dbReference>
<feature type="domain" description="Rieske" evidence="5">
    <location>
        <begin position="16"/>
        <end position="111"/>
    </location>
</feature>
<dbReference type="Gene3D" id="2.102.10.10">
    <property type="entry name" value="Rieske [2Fe-2S] iron-sulphur domain"/>
    <property type="match status" value="1"/>
</dbReference>
<dbReference type="PANTHER" id="PTHR21496:SF23">
    <property type="entry name" value="3-PHENYLPROPIONATE_CINNAMIC ACID DIOXYGENASE FERREDOXIN SUBUNIT"/>
    <property type="match status" value="1"/>
</dbReference>
<evidence type="ECO:0000313" key="6">
    <source>
        <dbReference type="EMBL" id="SFU23992.1"/>
    </source>
</evidence>
<dbReference type="GO" id="GO:0046872">
    <property type="term" value="F:metal ion binding"/>
    <property type="evidence" value="ECO:0007669"/>
    <property type="project" value="UniProtKB-KW"/>
</dbReference>
<keyword evidence="1" id="KW-0001">2Fe-2S</keyword>